<evidence type="ECO:0000256" key="4">
    <source>
        <dbReference type="ARBA" id="ARBA00022737"/>
    </source>
</evidence>
<keyword evidence="4" id="KW-0677">Repeat</keyword>
<dbReference type="AlphaFoldDB" id="A0A7K9Y6Q4"/>
<dbReference type="Gene3D" id="2.60.40.10">
    <property type="entry name" value="Immunoglobulins"/>
    <property type="match status" value="1"/>
</dbReference>
<dbReference type="EMBL" id="VXAB01002716">
    <property type="protein sequence ID" value="NXJ05713.1"/>
    <property type="molecule type" value="Genomic_DNA"/>
</dbReference>
<dbReference type="InterPro" id="IPR013783">
    <property type="entry name" value="Ig-like_fold"/>
</dbReference>
<proteinExistence type="predicted"/>
<dbReference type="GO" id="GO:0005886">
    <property type="term" value="C:plasma membrane"/>
    <property type="evidence" value="ECO:0007669"/>
    <property type="project" value="TreeGrafter"/>
</dbReference>
<dbReference type="GO" id="GO:0098609">
    <property type="term" value="P:cell-cell adhesion"/>
    <property type="evidence" value="ECO:0007669"/>
    <property type="project" value="InterPro"/>
</dbReference>
<dbReference type="PANTHER" id="PTHR13771:SF9">
    <property type="entry name" value="INTERCELLULAR ADHESION MOLECULE 5"/>
    <property type="match status" value="1"/>
</dbReference>
<evidence type="ECO:0000256" key="7">
    <source>
        <dbReference type="ARBA" id="ARBA00023136"/>
    </source>
</evidence>
<reference evidence="11 12" key="1">
    <citation type="submission" date="2019-09" db="EMBL/GenBank/DDBJ databases">
        <title>Bird 10,000 Genomes (B10K) Project - Family phase.</title>
        <authorList>
            <person name="Zhang G."/>
        </authorList>
    </citation>
    <scope>NUCLEOTIDE SEQUENCE [LARGE SCALE GENOMIC DNA]</scope>
    <source>
        <strain evidence="11">B10K-DU-001-53</strain>
        <tissue evidence="11">Muscle</tissue>
    </source>
</reference>
<evidence type="ECO:0000256" key="1">
    <source>
        <dbReference type="ARBA" id="ARBA00004479"/>
    </source>
</evidence>
<feature type="non-terminal residue" evidence="11">
    <location>
        <position position="1"/>
    </location>
</feature>
<gene>
    <name evidence="11" type="primary">Icam2</name>
    <name evidence="11" type="ORF">ODOGUJ_R15481</name>
</gene>
<evidence type="ECO:0000256" key="10">
    <source>
        <dbReference type="ARBA" id="ARBA00023319"/>
    </source>
</evidence>
<dbReference type="InterPro" id="IPR003987">
    <property type="entry name" value="ICAM_VCAM_N"/>
</dbReference>
<name>A0A7K9Y6Q4_9GALL</name>
<keyword evidence="7" id="KW-0472">Membrane</keyword>
<accession>A0A7K9Y6Q4</accession>
<dbReference type="PRINTS" id="PR01472">
    <property type="entry name" value="ICAMVCAM1"/>
</dbReference>
<dbReference type="InterPro" id="IPR047012">
    <property type="entry name" value="ICAM_VCAM"/>
</dbReference>
<protein>
    <submittedName>
        <fullName evidence="11">ICAM2 protein</fullName>
    </submittedName>
</protein>
<comment type="subcellular location">
    <subcellularLocation>
        <location evidence="1">Membrane</location>
        <topology evidence="1">Single-pass type I membrane protein</topology>
    </subcellularLocation>
</comment>
<keyword evidence="10" id="KW-0393">Immunoglobulin domain</keyword>
<organism evidence="11 12">
    <name type="scientific">Odontophorus gujanensis</name>
    <name type="common">marbled wood quail</name>
    <dbReference type="NCBI Taxonomy" id="886794"/>
    <lineage>
        <taxon>Eukaryota</taxon>
        <taxon>Metazoa</taxon>
        <taxon>Chordata</taxon>
        <taxon>Craniata</taxon>
        <taxon>Vertebrata</taxon>
        <taxon>Euteleostomi</taxon>
        <taxon>Archelosauria</taxon>
        <taxon>Archosauria</taxon>
        <taxon>Dinosauria</taxon>
        <taxon>Saurischia</taxon>
        <taxon>Theropoda</taxon>
        <taxon>Coelurosauria</taxon>
        <taxon>Aves</taxon>
        <taxon>Neognathae</taxon>
        <taxon>Galloanserae</taxon>
        <taxon>Galliformes</taxon>
        <taxon>Odontophoridae</taxon>
        <taxon>Odontophorus</taxon>
    </lineage>
</organism>
<dbReference type="GO" id="GO:0005178">
    <property type="term" value="F:integrin binding"/>
    <property type="evidence" value="ECO:0007669"/>
    <property type="project" value="InterPro"/>
</dbReference>
<evidence type="ECO:0000313" key="11">
    <source>
        <dbReference type="EMBL" id="NXJ05713.1"/>
    </source>
</evidence>
<keyword evidence="2" id="KW-0812">Transmembrane</keyword>
<keyword evidence="12" id="KW-1185">Reference proteome</keyword>
<evidence type="ECO:0000256" key="3">
    <source>
        <dbReference type="ARBA" id="ARBA00022729"/>
    </source>
</evidence>
<dbReference type="InterPro" id="IPR036179">
    <property type="entry name" value="Ig-like_dom_sf"/>
</dbReference>
<dbReference type="Proteomes" id="UP000522663">
    <property type="component" value="Unassembled WGS sequence"/>
</dbReference>
<evidence type="ECO:0000256" key="2">
    <source>
        <dbReference type="ARBA" id="ARBA00022692"/>
    </source>
</evidence>
<comment type="caution">
    <text evidence="11">The sequence shown here is derived from an EMBL/GenBank/DDBJ whole genome shotgun (WGS) entry which is preliminary data.</text>
</comment>
<keyword evidence="3" id="KW-0732">Signal</keyword>
<keyword evidence="8" id="KW-1015">Disulfide bond</keyword>
<dbReference type="OrthoDB" id="5843397at2759"/>
<evidence type="ECO:0000313" key="12">
    <source>
        <dbReference type="Proteomes" id="UP000522663"/>
    </source>
</evidence>
<dbReference type="PANTHER" id="PTHR13771">
    <property type="entry name" value="INTERCELLULAR ADHESION MOLECULE"/>
    <property type="match status" value="1"/>
</dbReference>
<evidence type="ECO:0000256" key="8">
    <source>
        <dbReference type="ARBA" id="ARBA00023157"/>
    </source>
</evidence>
<evidence type="ECO:0000256" key="5">
    <source>
        <dbReference type="ARBA" id="ARBA00022889"/>
    </source>
</evidence>
<keyword evidence="6" id="KW-1133">Transmembrane helix</keyword>
<keyword evidence="5" id="KW-0130">Cell adhesion</keyword>
<evidence type="ECO:0000256" key="9">
    <source>
        <dbReference type="ARBA" id="ARBA00023180"/>
    </source>
</evidence>
<keyword evidence="9" id="KW-0325">Glycoprotein</keyword>
<feature type="non-terminal residue" evidence="11">
    <location>
        <position position="107"/>
    </location>
</feature>
<evidence type="ECO:0000256" key="6">
    <source>
        <dbReference type="ARBA" id="ARBA00022989"/>
    </source>
</evidence>
<dbReference type="SUPFAM" id="SSF48726">
    <property type="entry name" value="Immunoglobulin"/>
    <property type="match status" value="1"/>
</dbReference>
<sequence length="107" mass="11961">LFNVTVWNSTMRCYYSCFGTKKSAVVELLVYRPLEQAELDAIPLLEAGHSHNLSCRVPNVSPVRNLTVTLRRGDSTLHTATFTGHSQQQPEDVLVTHAVTARREDHG</sequence>